<dbReference type="Proteomes" id="UP000215914">
    <property type="component" value="Chromosome 13"/>
</dbReference>
<name>A0A251SNY0_HELAN</name>
<dbReference type="EMBL" id="CM007902">
    <property type="protein sequence ID" value="OTG00222.1"/>
    <property type="molecule type" value="Genomic_DNA"/>
</dbReference>
<reference evidence="2" key="3">
    <citation type="submission" date="2020-06" db="EMBL/GenBank/DDBJ databases">
        <title>Helianthus annuus Genome sequencing and assembly Release 2.</title>
        <authorList>
            <person name="Gouzy J."/>
            <person name="Langlade N."/>
            <person name="Munos S."/>
        </authorList>
    </citation>
    <scope>NUCLEOTIDE SEQUENCE</scope>
    <source>
        <tissue evidence="2">Leaves</tissue>
    </source>
</reference>
<sequence length="66" mass="6747">MSLPPKRGKITDQVFTEFHRDIASAATKVLNAFGNNAITTRGNGNSGRGDAGGCGLFGSPNANNGP</sequence>
<keyword evidence="4" id="KW-1185">Reference proteome</keyword>
<evidence type="ECO:0000313" key="4">
    <source>
        <dbReference type="Proteomes" id="UP000215914"/>
    </source>
</evidence>
<accession>A0A251SNY0</accession>
<evidence type="ECO:0000313" key="3">
    <source>
        <dbReference type="EMBL" id="OTG00222.1"/>
    </source>
</evidence>
<protein>
    <submittedName>
        <fullName evidence="3">Uncharacterized protein</fullName>
    </submittedName>
</protein>
<reference evidence="3" key="2">
    <citation type="submission" date="2017-02" db="EMBL/GenBank/DDBJ databases">
        <title>Sunflower complete genome.</title>
        <authorList>
            <person name="Langlade N."/>
            <person name="Munos S."/>
        </authorList>
    </citation>
    <scope>NUCLEOTIDE SEQUENCE [LARGE SCALE GENOMIC DNA]</scope>
    <source>
        <tissue evidence="3">Leaves</tissue>
    </source>
</reference>
<evidence type="ECO:0000313" key="2">
    <source>
        <dbReference type="EMBL" id="KAF5771883.1"/>
    </source>
</evidence>
<dbReference type="AlphaFoldDB" id="A0A251SNY0"/>
<proteinExistence type="predicted"/>
<reference evidence="2 4" key="1">
    <citation type="journal article" date="2017" name="Nature">
        <title>The sunflower genome provides insights into oil metabolism, flowering and Asterid evolution.</title>
        <authorList>
            <person name="Badouin H."/>
            <person name="Gouzy J."/>
            <person name="Grassa C.J."/>
            <person name="Murat F."/>
            <person name="Staton S.E."/>
            <person name="Cottret L."/>
            <person name="Lelandais-Briere C."/>
            <person name="Owens G.L."/>
            <person name="Carrere S."/>
            <person name="Mayjonade B."/>
            <person name="Legrand L."/>
            <person name="Gill N."/>
            <person name="Kane N.C."/>
            <person name="Bowers J.E."/>
            <person name="Hubner S."/>
            <person name="Bellec A."/>
            <person name="Berard A."/>
            <person name="Berges H."/>
            <person name="Blanchet N."/>
            <person name="Boniface M.C."/>
            <person name="Brunel D."/>
            <person name="Catrice O."/>
            <person name="Chaidir N."/>
            <person name="Claudel C."/>
            <person name="Donnadieu C."/>
            <person name="Faraut T."/>
            <person name="Fievet G."/>
            <person name="Helmstetter N."/>
            <person name="King M."/>
            <person name="Knapp S.J."/>
            <person name="Lai Z."/>
            <person name="Le Paslier M.C."/>
            <person name="Lippi Y."/>
            <person name="Lorenzon L."/>
            <person name="Mandel J.R."/>
            <person name="Marage G."/>
            <person name="Marchand G."/>
            <person name="Marquand E."/>
            <person name="Bret-Mestries E."/>
            <person name="Morien E."/>
            <person name="Nambeesan S."/>
            <person name="Nguyen T."/>
            <person name="Pegot-Espagnet P."/>
            <person name="Pouilly N."/>
            <person name="Raftis F."/>
            <person name="Sallet E."/>
            <person name="Schiex T."/>
            <person name="Thomas J."/>
            <person name="Vandecasteele C."/>
            <person name="Vares D."/>
            <person name="Vear F."/>
            <person name="Vautrin S."/>
            <person name="Crespi M."/>
            <person name="Mangin B."/>
            <person name="Burke J.M."/>
            <person name="Salse J."/>
            <person name="Munos S."/>
            <person name="Vincourt P."/>
            <person name="Rieseberg L.H."/>
            <person name="Langlade N.B."/>
        </authorList>
    </citation>
    <scope>NUCLEOTIDE SEQUENCE [LARGE SCALE GENOMIC DNA]</scope>
    <source>
        <strain evidence="4">cv. SF193</strain>
        <tissue evidence="2">Leaves</tissue>
    </source>
</reference>
<feature type="compositionally biased region" description="Gly residues" evidence="1">
    <location>
        <begin position="44"/>
        <end position="56"/>
    </location>
</feature>
<organism evidence="3 4">
    <name type="scientific">Helianthus annuus</name>
    <name type="common">Common sunflower</name>
    <dbReference type="NCBI Taxonomy" id="4232"/>
    <lineage>
        <taxon>Eukaryota</taxon>
        <taxon>Viridiplantae</taxon>
        <taxon>Streptophyta</taxon>
        <taxon>Embryophyta</taxon>
        <taxon>Tracheophyta</taxon>
        <taxon>Spermatophyta</taxon>
        <taxon>Magnoliopsida</taxon>
        <taxon>eudicotyledons</taxon>
        <taxon>Gunneridae</taxon>
        <taxon>Pentapetalae</taxon>
        <taxon>asterids</taxon>
        <taxon>campanulids</taxon>
        <taxon>Asterales</taxon>
        <taxon>Asteraceae</taxon>
        <taxon>Asteroideae</taxon>
        <taxon>Heliantheae alliance</taxon>
        <taxon>Heliantheae</taxon>
        <taxon>Helianthus</taxon>
    </lineage>
</organism>
<dbReference type="InParanoid" id="A0A251SNY0"/>
<feature type="region of interest" description="Disordered" evidence="1">
    <location>
        <begin position="38"/>
        <end position="66"/>
    </location>
</feature>
<dbReference type="Gramene" id="mRNA:HanXRQr2_Chr13g0570121">
    <property type="protein sequence ID" value="CDS:HanXRQr2_Chr13g0570121.1"/>
    <property type="gene ID" value="HanXRQr2_Chr13g0570121"/>
</dbReference>
<dbReference type="EMBL" id="MNCJ02000328">
    <property type="protein sequence ID" value="KAF5771883.1"/>
    <property type="molecule type" value="Genomic_DNA"/>
</dbReference>
<gene>
    <name evidence="3" type="ORF">HannXRQ_Chr13g0388571</name>
    <name evidence="2" type="ORF">HanXRQr2_Chr13g0570121</name>
</gene>
<evidence type="ECO:0000256" key="1">
    <source>
        <dbReference type="SAM" id="MobiDB-lite"/>
    </source>
</evidence>